<dbReference type="EMBL" id="FOHZ01000018">
    <property type="protein sequence ID" value="SET70267.1"/>
    <property type="molecule type" value="Genomic_DNA"/>
</dbReference>
<dbReference type="RefSeq" id="WP_091853798.1">
    <property type="nucleotide sequence ID" value="NZ_FOHZ01000018.1"/>
</dbReference>
<gene>
    <name evidence="2" type="ORF">SAMN04487962_11833</name>
</gene>
<dbReference type="AlphaFoldDB" id="A0A1I0GJP5"/>
<sequence>MRAVFLTVLFAIIGLLLSIALFYLAGSIWGPLYQGEDEATRNFKIFLLVSLGFIVVGGFAGYRVAGKA</sequence>
<accession>A0A1I0GJP5</accession>
<evidence type="ECO:0000313" key="2">
    <source>
        <dbReference type="EMBL" id="SET70267.1"/>
    </source>
</evidence>
<evidence type="ECO:0000313" key="3">
    <source>
        <dbReference type="Proteomes" id="UP000198762"/>
    </source>
</evidence>
<organism evidence="2 3">
    <name type="scientific">Marinobacter segnicrescens</name>
    <dbReference type="NCBI Taxonomy" id="430453"/>
    <lineage>
        <taxon>Bacteria</taxon>
        <taxon>Pseudomonadati</taxon>
        <taxon>Pseudomonadota</taxon>
        <taxon>Gammaproteobacteria</taxon>
        <taxon>Pseudomonadales</taxon>
        <taxon>Marinobacteraceae</taxon>
        <taxon>Marinobacter</taxon>
    </lineage>
</organism>
<keyword evidence="1" id="KW-1133">Transmembrane helix</keyword>
<feature type="transmembrane region" description="Helical" evidence="1">
    <location>
        <begin position="43"/>
        <end position="65"/>
    </location>
</feature>
<reference evidence="3" key="1">
    <citation type="submission" date="2016-10" db="EMBL/GenBank/DDBJ databases">
        <authorList>
            <person name="Varghese N."/>
            <person name="Submissions S."/>
        </authorList>
    </citation>
    <scope>NUCLEOTIDE SEQUENCE [LARGE SCALE GENOMIC DNA]</scope>
    <source>
        <strain evidence="3">CGMCC 1.6489</strain>
    </source>
</reference>
<protein>
    <submittedName>
        <fullName evidence="2">Uncharacterized protein</fullName>
    </submittedName>
</protein>
<name>A0A1I0GJP5_9GAMM</name>
<keyword evidence="3" id="KW-1185">Reference proteome</keyword>
<proteinExistence type="predicted"/>
<evidence type="ECO:0000256" key="1">
    <source>
        <dbReference type="SAM" id="Phobius"/>
    </source>
</evidence>
<dbReference type="Proteomes" id="UP000198762">
    <property type="component" value="Unassembled WGS sequence"/>
</dbReference>
<keyword evidence="1" id="KW-0812">Transmembrane</keyword>
<keyword evidence="1" id="KW-0472">Membrane</keyword>
<dbReference type="OrthoDB" id="6555765at2"/>